<dbReference type="AlphaFoldDB" id="A0A934NW16"/>
<dbReference type="RefSeq" id="WP_199708287.1">
    <property type="nucleotide sequence ID" value="NZ_JAEMNV010000012.1"/>
</dbReference>
<sequence>MSIRKPLIGFSLFAIVSILLTWVIWETLQRAVDGDTRSYSATFGDVLGLHPGDDVRMAGVRVGKVEDIEIDKDNNARVNFIVESDQQVFSNTKALVRYQNLIGQRFVSLTPGEGQADPLESGGEIPMFSAPGVRQTEDSFDVSALLGGFEPLFQALDPAQVNNLSETLILALQGDGVSLSSFITQAASLANEFQQRDVLLGDVITNLSGVMSGLANRSGSLETLLAQTRALIGGLYAQGETLKNSTDQISDATTSLVGLVTQIRPALEAAQSSTNAAFNVFIANGSKLDLAGVDGTEALTAIARFTSDGAYANAYVCTLDVSLWGVLLPRPIFKDVGDLIFGQQHSEVCR</sequence>
<protein>
    <submittedName>
        <fullName evidence="4">MCE family protein</fullName>
    </submittedName>
</protein>
<dbReference type="NCBIfam" id="TIGR00996">
    <property type="entry name" value="Mtu_fam_mce"/>
    <property type="match status" value="1"/>
</dbReference>
<name>A0A934NW16_9NOCA</name>
<dbReference type="Pfam" id="PF02470">
    <property type="entry name" value="MlaD"/>
    <property type="match status" value="1"/>
</dbReference>
<dbReference type="PANTHER" id="PTHR33371:SF17">
    <property type="entry name" value="MCE-FAMILY PROTEIN MCE1B"/>
    <property type="match status" value="1"/>
</dbReference>
<evidence type="ECO:0000256" key="1">
    <source>
        <dbReference type="SAM" id="Phobius"/>
    </source>
</evidence>
<dbReference type="InterPro" id="IPR005693">
    <property type="entry name" value="Mce"/>
</dbReference>
<dbReference type="Pfam" id="PF11887">
    <property type="entry name" value="Mce4_CUP1"/>
    <property type="match status" value="1"/>
</dbReference>
<evidence type="ECO:0000259" key="2">
    <source>
        <dbReference type="Pfam" id="PF02470"/>
    </source>
</evidence>
<keyword evidence="1" id="KW-0812">Transmembrane</keyword>
<evidence type="ECO:0000313" key="4">
    <source>
        <dbReference type="EMBL" id="MBJ8342624.1"/>
    </source>
</evidence>
<proteinExistence type="predicted"/>
<feature type="transmembrane region" description="Helical" evidence="1">
    <location>
        <begin position="7"/>
        <end position="25"/>
    </location>
</feature>
<accession>A0A934NW16</accession>
<comment type="caution">
    <text evidence="4">The sequence shown here is derived from an EMBL/GenBank/DDBJ whole genome shotgun (WGS) entry which is preliminary data.</text>
</comment>
<dbReference type="InterPro" id="IPR052336">
    <property type="entry name" value="MlaD_Phospholipid_Transporter"/>
</dbReference>
<organism evidence="4 5">
    <name type="scientific">Antrihabitans stalagmiti</name>
    <dbReference type="NCBI Taxonomy" id="2799499"/>
    <lineage>
        <taxon>Bacteria</taxon>
        <taxon>Bacillati</taxon>
        <taxon>Actinomycetota</taxon>
        <taxon>Actinomycetes</taxon>
        <taxon>Mycobacteriales</taxon>
        <taxon>Nocardiaceae</taxon>
        <taxon>Antrihabitans</taxon>
    </lineage>
</organism>
<dbReference type="EMBL" id="JAEMNV010000012">
    <property type="protein sequence ID" value="MBJ8342624.1"/>
    <property type="molecule type" value="Genomic_DNA"/>
</dbReference>
<feature type="domain" description="Mce/MlaD" evidence="2">
    <location>
        <begin position="36"/>
        <end position="112"/>
    </location>
</feature>
<feature type="domain" description="Mammalian cell entry C-terminal" evidence="3">
    <location>
        <begin position="134"/>
        <end position="274"/>
    </location>
</feature>
<keyword evidence="1" id="KW-0472">Membrane</keyword>
<reference evidence="4" key="1">
    <citation type="submission" date="2020-12" db="EMBL/GenBank/DDBJ databases">
        <title>Antrihabitans popcorni sp. nov. and Antrihabitans auranticaus sp. nov., isolated from a larva cave.</title>
        <authorList>
            <person name="Lee S.D."/>
            <person name="Kim I.S."/>
        </authorList>
    </citation>
    <scope>NUCLEOTIDE SEQUENCE</scope>
    <source>
        <strain evidence="4">YC3-6</strain>
    </source>
</reference>
<dbReference type="InterPro" id="IPR024516">
    <property type="entry name" value="Mce_C"/>
</dbReference>
<dbReference type="Proteomes" id="UP000655868">
    <property type="component" value="Unassembled WGS sequence"/>
</dbReference>
<keyword evidence="5" id="KW-1185">Reference proteome</keyword>
<dbReference type="PANTHER" id="PTHR33371">
    <property type="entry name" value="INTERMEMBRANE PHOSPHOLIPID TRANSPORT SYSTEM BINDING PROTEIN MLAD-RELATED"/>
    <property type="match status" value="1"/>
</dbReference>
<evidence type="ECO:0000259" key="3">
    <source>
        <dbReference type="Pfam" id="PF11887"/>
    </source>
</evidence>
<evidence type="ECO:0000313" key="5">
    <source>
        <dbReference type="Proteomes" id="UP000655868"/>
    </source>
</evidence>
<gene>
    <name evidence="4" type="ORF">JGU71_27415</name>
</gene>
<dbReference type="GO" id="GO:0005576">
    <property type="term" value="C:extracellular region"/>
    <property type="evidence" value="ECO:0007669"/>
    <property type="project" value="TreeGrafter"/>
</dbReference>
<dbReference type="InterPro" id="IPR003399">
    <property type="entry name" value="Mce/MlaD"/>
</dbReference>
<keyword evidence="1" id="KW-1133">Transmembrane helix</keyword>
<dbReference type="GO" id="GO:0051701">
    <property type="term" value="P:biological process involved in interaction with host"/>
    <property type="evidence" value="ECO:0007669"/>
    <property type="project" value="TreeGrafter"/>
</dbReference>